<evidence type="ECO:0000313" key="2">
    <source>
        <dbReference type="EMBL" id="GGM90131.1"/>
    </source>
</evidence>
<comment type="caution">
    <text evidence="2">The sequence shown here is derived from an EMBL/GenBank/DDBJ whole genome shotgun (WGS) entry which is preliminary data.</text>
</comment>
<evidence type="ECO:0000313" key="3">
    <source>
        <dbReference type="Proteomes" id="UP000597656"/>
    </source>
</evidence>
<proteinExistence type="predicted"/>
<accession>A0ABQ2HS85</accession>
<organism evidence="2 3">
    <name type="scientific">Lentzea pudingi</name>
    <dbReference type="NCBI Taxonomy" id="1789439"/>
    <lineage>
        <taxon>Bacteria</taxon>
        <taxon>Bacillati</taxon>
        <taxon>Actinomycetota</taxon>
        <taxon>Actinomycetes</taxon>
        <taxon>Pseudonocardiales</taxon>
        <taxon>Pseudonocardiaceae</taxon>
        <taxon>Lentzea</taxon>
    </lineage>
</organism>
<keyword evidence="2" id="KW-0808">Transferase</keyword>
<evidence type="ECO:0000259" key="1">
    <source>
        <dbReference type="Pfam" id="PF13649"/>
    </source>
</evidence>
<dbReference type="InterPro" id="IPR041698">
    <property type="entry name" value="Methyltransf_25"/>
</dbReference>
<dbReference type="SUPFAM" id="SSF53335">
    <property type="entry name" value="S-adenosyl-L-methionine-dependent methyltransferases"/>
    <property type="match status" value="1"/>
</dbReference>
<reference evidence="3" key="1">
    <citation type="journal article" date="2019" name="Int. J. Syst. Evol. Microbiol.">
        <title>The Global Catalogue of Microorganisms (GCM) 10K type strain sequencing project: providing services to taxonomists for standard genome sequencing and annotation.</title>
        <authorList>
            <consortium name="The Broad Institute Genomics Platform"/>
            <consortium name="The Broad Institute Genome Sequencing Center for Infectious Disease"/>
            <person name="Wu L."/>
            <person name="Ma J."/>
        </authorList>
    </citation>
    <scope>NUCLEOTIDE SEQUENCE [LARGE SCALE GENOMIC DNA]</scope>
    <source>
        <strain evidence="3">CGMCC 4.7319</strain>
    </source>
</reference>
<dbReference type="Proteomes" id="UP000597656">
    <property type="component" value="Unassembled WGS sequence"/>
</dbReference>
<gene>
    <name evidence="2" type="ORF">GCM10011609_28790</name>
</gene>
<dbReference type="Pfam" id="PF13649">
    <property type="entry name" value="Methyltransf_25"/>
    <property type="match status" value="1"/>
</dbReference>
<dbReference type="GO" id="GO:0008168">
    <property type="term" value="F:methyltransferase activity"/>
    <property type="evidence" value="ECO:0007669"/>
    <property type="project" value="UniProtKB-KW"/>
</dbReference>
<keyword evidence="3" id="KW-1185">Reference proteome</keyword>
<dbReference type="InterPro" id="IPR029063">
    <property type="entry name" value="SAM-dependent_MTases_sf"/>
</dbReference>
<dbReference type="EMBL" id="BMNC01000003">
    <property type="protein sequence ID" value="GGM90131.1"/>
    <property type="molecule type" value="Genomic_DNA"/>
</dbReference>
<dbReference type="PANTHER" id="PTHR42912:SF93">
    <property type="entry name" value="N6-ADENOSINE-METHYLTRANSFERASE TMT1A"/>
    <property type="match status" value="1"/>
</dbReference>
<dbReference type="Gene3D" id="3.40.50.150">
    <property type="entry name" value="Vaccinia Virus protein VP39"/>
    <property type="match status" value="1"/>
</dbReference>
<feature type="domain" description="Methyltransferase" evidence="1">
    <location>
        <begin position="48"/>
        <end position="141"/>
    </location>
</feature>
<dbReference type="InterPro" id="IPR050508">
    <property type="entry name" value="Methyltransf_Superfamily"/>
</dbReference>
<protein>
    <submittedName>
        <fullName evidence="2">Methyltransferase</fullName>
    </submittedName>
</protein>
<name>A0ABQ2HS85_9PSEU</name>
<keyword evidence="2" id="KW-0489">Methyltransferase</keyword>
<dbReference type="PANTHER" id="PTHR42912">
    <property type="entry name" value="METHYLTRANSFERASE"/>
    <property type="match status" value="1"/>
</dbReference>
<dbReference type="GO" id="GO:0032259">
    <property type="term" value="P:methylation"/>
    <property type="evidence" value="ECO:0007669"/>
    <property type="project" value="UniProtKB-KW"/>
</dbReference>
<dbReference type="RefSeq" id="WP_189155169.1">
    <property type="nucleotide sequence ID" value="NZ_BMNC01000003.1"/>
</dbReference>
<sequence>MSEGGAAEAGVFWEGIYREHRDRAESWGARPNERLAEVAEPLNAGDALDLACGTGGDALWLAGRGWRVTAVDISATVVERVGDAASAAGVAERLRVEKHDLSGTFPAGEFDLVSAMYFHSPFEFDRSGVLRRAAASLRPGGLLLVVDHGSIAPWSWNQDPSTRFPSPREVFADLELTTEWSCPRAEAVSREATGPGGQIATVTDHVLIVRRSVG</sequence>
<dbReference type="CDD" id="cd02440">
    <property type="entry name" value="AdoMet_MTases"/>
    <property type="match status" value="1"/>
</dbReference>